<keyword evidence="6" id="KW-1185">Reference proteome</keyword>
<gene>
    <name evidence="5" type="ORF">THASP1DRAFT_3510</name>
</gene>
<feature type="non-terminal residue" evidence="5">
    <location>
        <position position="1"/>
    </location>
</feature>
<dbReference type="Proteomes" id="UP000271241">
    <property type="component" value="Unassembled WGS sequence"/>
</dbReference>
<evidence type="ECO:0000313" key="6">
    <source>
        <dbReference type="Proteomes" id="UP000271241"/>
    </source>
</evidence>
<dbReference type="SUPFAM" id="SSF48056">
    <property type="entry name" value="Di-copper centre-containing domain"/>
    <property type="match status" value="1"/>
</dbReference>
<dbReference type="STRING" id="78915.A0A4P9XST5"/>
<name>A0A4P9XST5_9FUNG</name>
<dbReference type="AlphaFoldDB" id="A0A4P9XST5"/>
<evidence type="ECO:0000259" key="4">
    <source>
        <dbReference type="PROSITE" id="PS00498"/>
    </source>
</evidence>
<reference evidence="6" key="1">
    <citation type="journal article" date="2018" name="Nat. Microbiol.">
        <title>Leveraging single-cell genomics to expand the fungal tree of life.</title>
        <authorList>
            <person name="Ahrendt S.R."/>
            <person name="Quandt C.A."/>
            <person name="Ciobanu D."/>
            <person name="Clum A."/>
            <person name="Salamov A."/>
            <person name="Andreopoulos B."/>
            <person name="Cheng J.F."/>
            <person name="Woyke T."/>
            <person name="Pelin A."/>
            <person name="Henrissat B."/>
            <person name="Reynolds N.K."/>
            <person name="Benny G.L."/>
            <person name="Smith M.E."/>
            <person name="James T.Y."/>
            <person name="Grigoriev I.V."/>
        </authorList>
    </citation>
    <scope>NUCLEOTIDE SEQUENCE [LARGE SCALE GENOMIC DNA]</scope>
    <source>
        <strain evidence="6">RSA 1356</strain>
    </source>
</reference>
<dbReference type="GO" id="GO:0046872">
    <property type="term" value="F:metal ion binding"/>
    <property type="evidence" value="ECO:0007669"/>
    <property type="project" value="UniProtKB-KW"/>
</dbReference>
<dbReference type="PROSITE" id="PS00498">
    <property type="entry name" value="TYROSINASE_2"/>
    <property type="match status" value="1"/>
</dbReference>
<dbReference type="EMBL" id="KZ992532">
    <property type="protein sequence ID" value="RKP09204.1"/>
    <property type="molecule type" value="Genomic_DNA"/>
</dbReference>
<dbReference type="Gene3D" id="1.10.1280.10">
    <property type="entry name" value="Di-copper center containing domain from catechol oxidase"/>
    <property type="match status" value="1"/>
</dbReference>
<evidence type="ECO:0000259" key="3">
    <source>
        <dbReference type="PROSITE" id="PS00497"/>
    </source>
</evidence>
<dbReference type="PRINTS" id="PR00092">
    <property type="entry name" value="TYROSINASE"/>
</dbReference>
<evidence type="ECO:0000256" key="2">
    <source>
        <dbReference type="ARBA" id="ARBA00023008"/>
    </source>
</evidence>
<dbReference type="PANTHER" id="PTHR11474:SF126">
    <property type="entry name" value="TYROSINASE-LIKE PROTEIN TYR-1-RELATED"/>
    <property type="match status" value="1"/>
</dbReference>
<accession>A0A4P9XST5</accession>
<keyword evidence="1" id="KW-0479">Metal-binding</keyword>
<sequence>SMYDRFVQVHLDNTDFAHGVPSFLPWHRKFTRDFELALQRIDPTVSVPYWDWSLDSQAPEQSPIFGADMFGGNGQGEDNCVMDGKFANWVLAVPERRCLQRSFNERAEISALYPPESLLSIQREEITYEDFWYALEGPPHGVVHMGIGGDMASMTSPNDPLFWVHHSFIDKLWSDWQIARPNTRLTMYGG</sequence>
<keyword evidence="2" id="KW-0186">Copper</keyword>
<feature type="domain" description="Tyrosinase copper-binding" evidence="3">
    <location>
        <begin position="18"/>
        <end position="35"/>
    </location>
</feature>
<evidence type="ECO:0000256" key="1">
    <source>
        <dbReference type="ARBA" id="ARBA00022723"/>
    </source>
</evidence>
<dbReference type="GO" id="GO:0016491">
    <property type="term" value="F:oxidoreductase activity"/>
    <property type="evidence" value="ECO:0007669"/>
    <property type="project" value="InterPro"/>
</dbReference>
<feature type="domain" description="Tyrosinase copper-binding" evidence="4">
    <location>
        <begin position="159"/>
        <end position="170"/>
    </location>
</feature>
<evidence type="ECO:0000313" key="5">
    <source>
        <dbReference type="EMBL" id="RKP09204.1"/>
    </source>
</evidence>
<feature type="non-terminal residue" evidence="5">
    <location>
        <position position="190"/>
    </location>
</feature>
<dbReference type="InterPro" id="IPR002227">
    <property type="entry name" value="Tyrosinase_Cu-bd"/>
</dbReference>
<dbReference type="PANTHER" id="PTHR11474">
    <property type="entry name" value="TYROSINASE FAMILY MEMBER"/>
    <property type="match status" value="1"/>
</dbReference>
<dbReference type="OrthoDB" id="6132182at2759"/>
<dbReference type="Pfam" id="PF00264">
    <property type="entry name" value="Tyrosinase"/>
    <property type="match status" value="1"/>
</dbReference>
<dbReference type="InterPro" id="IPR050316">
    <property type="entry name" value="Tyrosinase/Hemocyanin"/>
</dbReference>
<dbReference type="InterPro" id="IPR008922">
    <property type="entry name" value="Di-copper_centre_dom_sf"/>
</dbReference>
<protein>
    <recommendedName>
        <fullName evidence="3 4">Tyrosinase copper-binding domain-containing protein</fullName>
    </recommendedName>
</protein>
<organism evidence="5 6">
    <name type="scientific">Thamnocephalis sphaerospora</name>
    <dbReference type="NCBI Taxonomy" id="78915"/>
    <lineage>
        <taxon>Eukaryota</taxon>
        <taxon>Fungi</taxon>
        <taxon>Fungi incertae sedis</taxon>
        <taxon>Zoopagomycota</taxon>
        <taxon>Zoopagomycotina</taxon>
        <taxon>Zoopagomycetes</taxon>
        <taxon>Zoopagales</taxon>
        <taxon>Sigmoideomycetaceae</taxon>
        <taxon>Thamnocephalis</taxon>
    </lineage>
</organism>
<dbReference type="PROSITE" id="PS00497">
    <property type="entry name" value="TYROSINASE_1"/>
    <property type="match status" value="1"/>
</dbReference>
<proteinExistence type="predicted"/>